<evidence type="ECO:0000313" key="1">
    <source>
        <dbReference type="EMBL" id="KAH7925246.1"/>
    </source>
</evidence>
<organism evidence="1 2">
    <name type="scientific">Leucogyrophana mollusca</name>
    <dbReference type="NCBI Taxonomy" id="85980"/>
    <lineage>
        <taxon>Eukaryota</taxon>
        <taxon>Fungi</taxon>
        <taxon>Dikarya</taxon>
        <taxon>Basidiomycota</taxon>
        <taxon>Agaricomycotina</taxon>
        <taxon>Agaricomycetes</taxon>
        <taxon>Agaricomycetidae</taxon>
        <taxon>Boletales</taxon>
        <taxon>Boletales incertae sedis</taxon>
        <taxon>Leucogyrophana</taxon>
    </lineage>
</organism>
<reference evidence="1" key="1">
    <citation type="journal article" date="2021" name="New Phytol.">
        <title>Evolutionary innovations through gain and loss of genes in the ectomycorrhizal Boletales.</title>
        <authorList>
            <person name="Wu G."/>
            <person name="Miyauchi S."/>
            <person name="Morin E."/>
            <person name="Kuo A."/>
            <person name="Drula E."/>
            <person name="Varga T."/>
            <person name="Kohler A."/>
            <person name="Feng B."/>
            <person name="Cao Y."/>
            <person name="Lipzen A."/>
            <person name="Daum C."/>
            <person name="Hundley H."/>
            <person name="Pangilinan J."/>
            <person name="Johnson J."/>
            <person name="Barry K."/>
            <person name="LaButti K."/>
            <person name="Ng V."/>
            <person name="Ahrendt S."/>
            <person name="Min B."/>
            <person name="Choi I.G."/>
            <person name="Park H."/>
            <person name="Plett J.M."/>
            <person name="Magnuson J."/>
            <person name="Spatafora J.W."/>
            <person name="Nagy L.G."/>
            <person name="Henrissat B."/>
            <person name="Grigoriev I.V."/>
            <person name="Yang Z.L."/>
            <person name="Xu J."/>
            <person name="Martin F.M."/>
        </authorList>
    </citation>
    <scope>NUCLEOTIDE SEQUENCE</scope>
    <source>
        <strain evidence="1">KUC20120723A-06</strain>
    </source>
</reference>
<name>A0ACB8BJ47_9AGAM</name>
<keyword evidence="2" id="KW-1185">Reference proteome</keyword>
<dbReference type="Proteomes" id="UP000790709">
    <property type="component" value="Unassembled WGS sequence"/>
</dbReference>
<protein>
    <submittedName>
        <fullName evidence="1">NAD(P)-binding protein</fullName>
    </submittedName>
</protein>
<proteinExistence type="predicted"/>
<gene>
    <name evidence="1" type="ORF">BV22DRAFT_449848</name>
</gene>
<accession>A0ACB8BJ47</accession>
<evidence type="ECO:0000313" key="2">
    <source>
        <dbReference type="Proteomes" id="UP000790709"/>
    </source>
</evidence>
<sequence length="257" mass="26830">MSKGIAIVTGAAQGIGHAVALRLAHDGFDVAVNDLRAKEEQLQALALKISANGCRSCVVSADVSIESEVKRMVQRVTEELGGLDVMVANAGIAQVGSLLESTGENWDSIFEVNAKGVFLCYKYAAIQMITQGRGGRIMGASSMAGKRGLLAGVAYSATKFAVRGLTQAAALELGSHGITVNSYAPGIIDTPMMDSIRIQRGRDDSGKDRVQRVIDNSAVGYPGQPDDVASLVSYLASKEAHFITGQSVSVDGGIVLS</sequence>
<dbReference type="EMBL" id="MU266406">
    <property type="protein sequence ID" value="KAH7925246.1"/>
    <property type="molecule type" value="Genomic_DNA"/>
</dbReference>
<comment type="caution">
    <text evidence="1">The sequence shown here is derived from an EMBL/GenBank/DDBJ whole genome shotgun (WGS) entry which is preliminary data.</text>
</comment>